<accession>A0A0K2U9N4</accession>
<sequence length="92" mass="10382">MISYLYISSKAANSELNLRASQISQITEPYLSNITTKSVTLTGFTTHESPGSNPRACIRSVCMVSSRIFIQRPLHDMHENRRAINVYLCYSP</sequence>
<protein>
    <submittedName>
        <fullName evidence="1">Uncharacterized protein</fullName>
    </submittedName>
</protein>
<dbReference type="AlphaFoldDB" id="A0A0K2U9N4"/>
<evidence type="ECO:0000313" key="1">
    <source>
        <dbReference type="EMBL" id="CDW34938.1"/>
    </source>
</evidence>
<reference evidence="1" key="1">
    <citation type="submission" date="2014-05" db="EMBL/GenBank/DDBJ databases">
        <authorList>
            <person name="Chronopoulou M."/>
        </authorList>
    </citation>
    <scope>NUCLEOTIDE SEQUENCE</scope>
    <source>
        <tissue evidence="1">Whole organism</tissue>
    </source>
</reference>
<organism evidence="1">
    <name type="scientific">Lepeophtheirus salmonis</name>
    <name type="common">Salmon louse</name>
    <name type="synonym">Caligus salmonis</name>
    <dbReference type="NCBI Taxonomy" id="72036"/>
    <lineage>
        <taxon>Eukaryota</taxon>
        <taxon>Metazoa</taxon>
        <taxon>Ecdysozoa</taxon>
        <taxon>Arthropoda</taxon>
        <taxon>Crustacea</taxon>
        <taxon>Multicrustacea</taxon>
        <taxon>Hexanauplia</taxon>
        <taxon>Copepoda</taxon>
        <taxon>Siphonostomatoida</taxon>
        <taxon>Caligidae</taxon>
        <taxon>Lepeophtheirus</taxon>
    </lineage>
</organism>
<name>A0A0K2U9N4_LEPSM</name>
<dbReference type="EMBL" id="HACA01017577">
    <property type="protein sequence ID" value="CDW34938.1"/>
    <property type="molecule type" value="Transcribed_RNA"/>
</dbReference>
<proteinExistence type="predicted"/>